<organism evidence="1 2">
    <name type="scientific">Heliorestis convoluta</name>
    <dbReference type="NCBI Taxonomy" id="356322"/>
    <lineage>
        <taxon>Bacteria</taxon>
        <taxon>Bacillati</taxon>
        <taxon>Bacillota</taxon>
        <taxon>Clostridia</taxon>
        <taxon>Eubacteriales</taxon>
        <taxon>Heliobacteriaceae</taxon>
        <taxon>Heliorestis</taxon>
    </lineage>
</organism>
<dbReference type="Proteomes" id="UP000366051">
    <property type="component" value="Chromosome"/>
</dbReference>
<keyword evidence="2" id="KW-1185">Reference proteome</keyword>
<proteinExistence type="predicted"/>
<reference evidence="2" key="1">
    <citation type="submission" date="2019-11" db="EMBL/GenBank/DDBJ databases">
        <title>Genome sequence of Heliorestis convoluta strain HH, an alkaliphilic and minimalistic phototrophic bacterium from a soda lake in Egypt.</title>
        <authorList>
            <person name="Dewey E.D."/>
            <person name="Stokes L.M."/>
            <person name="Burchell B.M."/>
            <person name="Shaffer K.N."/>
            <person name="Huntington A.M."/>
            <person name="Baker J.M."/>
            <person name="Nadendla S."/>
            <person name="Giglio M.G."/>
            <person name="Touchman J.W."/>
            <person name="Blankenship R.E."/>
            <person name="Madigan M.T."/>
            <person name="Sattley W.M."/>
        </authorList>
    </citation>
    <scope>NUCLEOTIDE SEQUENCE [LARGE SCALE GENOMIC DNA]</scope>
    <source>
        <strain evidence="2">HH</strain>
    </source>
</reference>
<sequence length="37" mass="4348">MKTALFYFILNKSNLFLLVQGYWDVPHNNSETILTIC</sequence>
<accession>A0A5Q2NAG7</accession>
<protein>
    <submittedName>
        <fullName evidence="1">Uncharacterized protein</fullName>
    </submittedName>
</protein>
<gene>
    <name evidence="1" type="ORF">FTV88_3194</name>
</gene>
<evidence type="ECO:0000313" key="2">
    <source>
        <dbReference type="Proteomes" id="UP000366051"/>
    </source>
</evidence>
<dbReference type="KEGG" id="hcv:FTV88_3194"/>
<name>A0A5Q2NAG7_9FIRM</name>
<dbReference type="AlphaFoldDB" id="A0A5Q2NAG7"/>
<dbReference type="EMBL" id="CP045875">
    <property type="protein sequence ID" value="QGG49260.1"/>
    <property type="molecule type" value="Genomic_DNA"/>
</dbReference>
<evidence type="ECO:0000313" key="1">
    <source>
        <dbReference type="EMBL" id="QGG49260.1"/>
    </source>
</evidence>